<evidence type="ECO:0000313" key="3">
    <source>
        <dbReference type="Proteomes" id="UP000275267"/>
    </source>
</evidence>
<dbReference type="OrthoDB" id="1711136at2759"/>
<name>A0A3L6Q3Z4_PANMI</name>
<feature type="compositionally biased region" description="Low complexity" evidence="1">
    <location>
        <begin position="115"/>
        <end position="131"/>
    </location>
</feature>
<sequence>MAVQARHPSHAFFFPHDLHAFRAMEDSAPAAGTALFDEYGWSAPAAGIGGATVHSDFPRGELACNYAFGPRKRPRVAAAAGFLEDHSAFLPPAVAAQELVPVPATVGNGQGRAVGSGTSSTSGSGANGAGVSPSQGLLSRLYHHQDVEIDALVTLEPGNWERVA</sequence>
<accession>A0A3L6Q3Z4</accession>
<dbReference type="AlphaFoldDB" id="A0A3L6Q3Z4"/>
<proteinExistence type="predicted"/>
<evidence type="ECO:0000256" key="1">
    <source>
        <dbReference type="SAM" id="MobiDB-lite"/>
    </source>
</evidence>
<comment type="caution">
    <text evidence="2">The sequence shown here is derived from an EMBL/GenBank/DDBJ whole genome shotgun (WGS) entry which is preliminary data.</text>
</comment>
<protein>
    <submittedName>
        <fullName evidence="2">BOI-related E3 ubiquitin-protein ligase 2</fullName>
    </submittedName>
</protein>
<evidence type="ECO:0000313" key="2">
    <source>
        <dbReference type="EMBL" id="RLM73389.1"/>
    </source>
</evidence>
<dbReference type="EMBL" id="PQIB02000013">
    <property type="protein sequence ID" value="RLM73389.1"/>
    <property type="molecule type" value="Genomic_DNA"/>
</dbReference>
<organism evidence="2 3">
    <name type="scientific">Panicum miliaceum</name>
    <name type="common">Proso millet</name>
    <name type="synonym">Broomcorn millet</name>
    <dbReference type="NCBI Taxonomy" id="4540"/>
    <lineage>
        <taxon>Eukaryota</taxon>
        <taxon>Viridiplantae</taxon>
        <taxon>Streptophyta</taxon>
        <taxon>Embryophyta</taxon>
        <taxon>Tracheophyta</taxon>
        <taxon>Spermatophyta</taxon>
        <taxon>Magnoliopsida</taxon>
        <taxon>Liliopsida</taxon>
        <taxon>Poales</taxon>
        <taxon>Poaceae</taxon>
        <taxon>PACMAD clade</taxon>
        <taxon>Panicoideae</taxon>
        <taxon>Panicodae</taxon>
        <taxon>Paniceae</taxon>
        <taxon>Panicinae</taxon>
        <taxon>Panicum</taxon>
        <taxon>Panicum sect. Panicum</taxon>
    </lineage>
</organism>
<keyword evidence="3" id="KW-1185">Reference proteome</keyword>
<dbReference type="Proteomes" id="UP000275267">
    <property type="component" value="Unassembled WGS sequence"/>
</dbReference>
<feature type="region of interest" description="Disordered" evidence="1">
    <location>
        <begin position="110"/>
        <end position="131"/>
    </location>
</feature>
<reference evidence="3" key="1">
    <citation type="journal article" date="2019" name="Nat. Commun.">
        <title>The genome of broomcorn millet.</title>
        <authorList>
            <person name="Zou C."/>
            <person name="Miki D."/>
            <person name="Li D."/>
            <person name="Tang Q."/>
            <person name="Xiao L."/>
            <person name="Rajput S."/>
            <person name="Deng P."/>
            <person name="Jia W."/>
            <person name="Huang R."/>
            <person name="Zhang M."/>
            <person name="Sun Y."/>
            <person name="Hu J."/>
            <person name="Fu X."/>
            <person name="Schnable P.S."/>
            <person name="Li F."/>
            <person name="Zhang H."/>
            <person name="Feng B."/>
            <person name="Zhu X."/>
            <person name="Liu R."/>
            <person name="Schnable J.C."/>
            <person name="Zhu J.-K."/>
            <person name="Zhang H."/>
        </authorList>
    </citation>
    <scope>NUCLEOTIDE SEQUENCE [LARGE SCALE GENOMIC DNA]</scope>
</reference>
<gene>
    <name evidence="2" type="ORF">C2845_PM15G07120</name>
</gene>
<dbReference type="STRING" id="4540.A0A3L6Q3Z4"/>